<dbReference type="RefSeq" id="WP_218633324.1">
    <property type="nucleotide sequence ID" value="NZ_JAHVAH010000001.1"/>
</dbReference>
<accession>A0ABS6V773</accession>
<proteinExistence type="predicted"/>
<reference evidence="1 2" key="1">
    <citation type="submission" date="2021-07" db="EMBL/GenBank/DDBJ databases">
        <title>The draft genome sequence of Sphingomicrobium sp. B8.</title>
        <authorList>
            <person name="Mu L."/>
        </authorList>
    </citation>
    <scope>NUCLEOTIDE SEQUENCE [LARGE SCALE GENOMIC DNA]</scope>
    <source>
        <strain evidence="1 2">B8</strain>
    </source>
</reference>
<keyword evidence="2" id="KW-1185">Reference proteome</keyword>
<dbReference type="Proteomes" id="UP000698028">
    <property type="component" value="Unassembled WGS sequence"/>
</dbReference>
<sequence length="69" mass="7517">MDTPFISGPQAVDDATQLISIFGEDAGYEAAARAETSRANGNVIRYCHWRQIERLIVALGDREAAGTIH</sequence>
<evidence type="ECO:0000313" key="1">
    <source>
        <dbReference type="EMBL" id="MBW0145420.1"/>
    </source>
</evidence>
<name>A0ABS6V773_9SPHN</name>
<gene>
    <name evidence="1" type="ORF">KTQ36_08950</name>
</gene>
<evidence type="ECO:0000313" key="2">
    <source>
        <dbReference type="Proteomes" id="UP000698028"/>
    </source>
</evidence>
<organism evidence="1 2">
    <name type="scientific">Sphingomicrobium clamense</name>
    <dbReference type="NCBI Taxonomy" id="2851013"/>
    <lineage>
        <taxon>Bacteria</taxon>
        <taxon>Pseudomonadati</taxon>
        <taxon>Pseudomonadota</taxon>
        <taxon>Alphaproteobacteria</taxon>
        <taxon>Sphingomonadales</taxon>
        <taxon>Sphingomonadaceae</taxon>
        <taxon>Sphingomicrobium</taxon>
    </lineage>
</organism>
<dbReference type="EMBL" id="JAHVAH010000001">
    <property type="protein sequence ID" value="MBW0145420.1"/>
    <property type="molecule type" value="Genomic_DNA"/>
</dbReference>
<comment type="caution">
    <text evidence="1">The sequence shown here is derived from an EMBL/GenBank/DDBJ whole genome shotgun (WGS) entry which is preliminary data.</text>
</comment>
<protein>
    <submittedName>
        <fullName evidence="1">Uncharacterized protein</fullName>
    </submittedName>
</protein>